<dbReference type="EMBL" id="PFNG01000265">
    <property type="protein sequence ID" value="PIZ34820.1"/>
    <property type="molecule type" value="Genomic_DNA"/>
</dbReference>
<protein>
    <recommendedName>
        <fullName evidence="3">Flagellar protein FlaG</fullName>
    </recommendedName>
</protein>
<gene>
    <name evidence="1" type="ORF">COY37_11360</name>
</gene>
<proteinExistence type="predicted"/>
<dbReference type="Pfam" id="PF03646">
    <property type="entry name" value="FlaG"/>
    <property type="match status" value="1"/>
</dbReference>
<evidence type="ECO:0000313" key="2">
    <source>
        <dbReference type="Proteomes" id="UP000230956"/>
    </source>
</evidence>
<organism evidence="1 2">
    <name type="scientific">Candidatus Aquicultor secundus</name>
    <dbReference type="NCBI Taxonomy" id="1973895"/>
    <lineage>
        <taxon>Bacteria</taxon>
        <taxon>Bacillati</taxon>
        <taxon>Actinomycetota</taxon>
        <taxon>Candidatus Aquicultoria</taxon>
        <taxon>Candidatus Aquicultorales</taxon>
        <taxon>Candidatus Aquicultoraceae</taxon>
        <taxon>Candidatus Aquicultor</taxon>
    </lineage>
</organism>
<dbReference type="InterPro" id="IPR005186">
    <property type="entry name" value="FlaG"/>
</dbReference>
<accession>A0A2M7T504</accession>
<dbReference type="Proteomes" id="UP000230956">
    <property type="component" value="Unassembled WGS sequence"/>
</dbReference>
<name>A0A2M7T504_9ACTN</name>
<dbReference type="SUPFAM" id="SSF160214">
    <property type="entry name" value="FlaG-like"/>
    <property type="match status" value="1"/>
</dbReference>
<evidence type="ECO:0008006" key="3">
    <source>
        <dbReference type="Google" id="ProtNLM"/>
    </source>
</evidence>
<dbReference type="Gene3D" id="3.30.160.170">
    <property type="entry name" value="FlaG-like"/>
    <property type="match status" value="1"/>
</dbReference>
<comment type="caution">
    <text evidence="1">The sequence shown here is derived from an EMBL/GenBank/DDBJ whole genome shotgun (WGS) entry which is preliminary data.</text>
</comment>
<sequence length="102" mass="11069">MDVKSISAMQLGEIVSKGVRPSESSGLKKADVQVKAAPQDESKPQVAIDNGKVVLALLDNKRVVIQVLNGKGKVIRQIPPEELVAAYDHLQKVIGHRYDKEG</sequence>
<reference evidence="2" key="1">
    <citation type="submission" date="2017-09" db="EMBL/GenBank/DDBJ databases">
        <title>Depth-based differentiation of microbial function through sediment-hosted aquifers and enrichment of novel symbionts in the deep terrestrial subsurface.</title>
        <authorList>
            <person name="Probst A.J."/>
            <person name="Ladd B."/>
            <person name="Jarett J.K."/>
            <person name="Geller-Mcgrath D.E."/>
            <person name="Sieber C.M.K."/>
            <person name="Emerson J.B."/>
            <person name="Anantharaman K."/>
            <person name="Thomas B.C."/>
            <person name="Malmstrom R."/>
            <person name="Stieglmeier M."/>
            <person name="Klingl A."/>
            <person name="Woyke T."/>
            <person name="Ryan C.M."/>
            <person name="Banfield J.F."/>
        </authorList>
    </citation>
    <scope>NUCLEOTIDE SEQUENCE [LARGE SCALE GENOMIC DNA]</scope>
</reference>
<evidence type="ECO:0000313" key="1">
    <source>
        <dbReference type="EMBL" id="PIZ34820.1"/>
    </source>
</evidence>
<dbReference type="InterPro" id="IPR035924">
    <property type="entry name" value="FlaG-like_sf"/>
</dbReference>
<dbReference type="AlphaFoldDB" id="A0A2M7T504"/>